<evidence type="ECO:0000256" key="3">
    <source>
        <dbReference type="ARBA" id="ARBA00022679"/>
    </source>
</evidence>
<accession>A0A1N6U4H8</accession>
<keyword evidence="5 8" id="KW-1133">Transmembrane helix</keyword>
<dbReference type="Pfam" id="PF19040">
    <property type="entry name" value="SGNH"/>
    <property type="match status" value="1"/>
</dbReference>
<keyword evidence="4 8" id="KW-0812">Transmembrane</keyword>
<dbReference type="EMBL" id="FTMC01000008">
    <property type="protein sequence ID" value="SIQ60545.1"/>
    <property type="molecule type" value="Genomic_DNA"/>
</dbReference>
<keyword evidence="3 11" id="KW-0808">Transferase</keyword>
<organism evidence="11 12">
    <name type="scientific">Pseudomonas flexibilis</name>
    <dbReference type="NCBI Taxonomy" id="706570"/>
    <lineage>
        <taxon>Bacteria</taxon>
        <taxon>Pseudomonadati</taxon>
        <taxon>Pseudomonadota</taxon>
        <taxon>Gammaproteobacteria</taxon>
        <taxon>Pseudomonadales</taxon>
        <taxon>Pseudomonadaceae</taxon>
        <taxon>Pseudomonas</taxon>
    </lineage>
</organism>
<keyword evidence="6 8" id="KW-0472">Membrane</keyword>
<feature type="transmembrane region" description="Helical" evidence="8">
    <location>
        <begin position="278"/>
        <end position="301"/>
    </location>
</feature>
<dbReference type="InterPro" id="IPR002656">
    <property type="entry name" value="Acyl_transf_3_dom"/>
</dbReference>
<dbReference type="Pfam" id="PF01757">
    <property type="entry name" value="Acyl_transf_3"/>
    <property type="match status" value="1"/>
</dbReference>
<dbReference type="GO" id="GO:0005886">
    <property type="term" value="C:plasma membrane"/>
    <property type="evidence" value="ECO:0007669"/>
    <property type="project" value="UniProtKB-SubCell"/>
</dbReference>
<dbReference type="SUPFAM" id="SSF52266">
    <property type="entry name" value="SGNH hydrolase"/>
    <property type="match status" value="1"/>
</dbReference>
<dbReference type="InterPro" id="IPR050879">
    <property type="entry name" value="Acyltransferase_3"/>
</dbReference>
<comment type="subcellular location">
    <subcellularLocation>
        <location evidence="1">Cell membrane</location>
        <topology evidence="1">Multi-pass membrane protein</topology>
    </subcellularLocation>
</comment>
<evidence type="ECO:0000259" key="9">
    <source>
        <dbReference type="Pfam" id="PF01757"/>
    </source>
</evidence>
<evidence type="ECO:0000256" key="7">
    <source>
        <dbReference type="ARBA" id="ARBA00023315"/>
    </source>
</evidence>
<evidence type="ECO:0000259" key="10">
    <source>
        <dbReference type="Pfam" id="PF19040"/>
    </source>
</evidence>
<proteinExistence type="predicted"/>
<dbReference type="GO" id="GO:0016747">
    <property type="term" value="F:acyltransferase activity, transferring groups other than amino-acyl groups"/>
    <property type="evidence" value="ECO:0007669"/>
    <property type="project" value="InterPro"/>
</dbReference>
<dbReference type="RefSeq" id="WP_051587361.1">
    <property type="nucleotide sequence ID" value="NZ_FTMC01000008.1"/>
</dbReference>
<feature type="domain" description="SGNH" evidence="10">
    <location>
        <begin position="413"/>
        <end position="619"/>
    </location>
</feature>
<evidence type="ECO:0000256" key="8">
    <source>
        <dbReference type="SAM" id="Phobius"/>
    </source>
</evidence>
<feature type="transmembrane region" description="Helical" evidence="8">
    <location>
        <begin position="171"/>
        <end position="189"/>
    </location>
</feature>
<feature type="transmembrane region" description="Helical" evidence="8">
    <location>
        <begin position="321"/>
        <end position="339"/>
    </location>
</feature>
<protein>
    <submittedName>
        <fullName evidence="11">Peptidoglycan/LPS O-acetylase OafA/YrhL, contains acyltransferase and SGNH-hydrolase domains</fullName>
    </submittedName>
</protein>
<keyword evidence="2" id="KW-1003">Cell membrane</keyword>
<feature type="domain" description="Acyltransferase 3" evidence="9">
    <location>
        <begin position="8"/>
        <end position="341"/>
    </location>
</feature>
<dbReference type="PANTHER" id="PTHR23028">
    <property type="entry name" value="ACETYLTRANSFERASE"/>
    <property type="match status" value="1"/>
</dbReference>
<evidence type="ECO:0000313" key="11">
    <source>
        <dbReference type="EMBL" id="SIQ60545.1"/>
    </source>
</evidence>
<gene>
    <name evidence="11" type="ORF">SAMN05421672_10822</name>
</gene>
<name>A0A1N6U4H8_9PSED</name>
<evidence type="ECO:0000256" key="6">
    <source>
        <dbReference type="ARBA" id="ARBA00023136"/>
    </source>
</evidence>
<dbReference type="Proteomes" id="UP000186079">
    <property type="component" value="Unassembled WGS sequence"/>
</dbReference>
<dbReference type="GO" id="GO:0009103">
    <property type="term" value="P:lipopolysaccharide biosynthetic process"/>
    <property type="evidence" value="ECO:0007669"/>
    <property type="project" value="TreeGrafter"/>
</dbReference>
<dbReference type="PANTHER" id="PTHR23028:SF53">
    <property type="entry name" value="ACYL_TRANSF_3 DOMAIN-CONTAINING PROTEIN"/>
    <property type="match status" value="1"/>
</dbReference>
<dbReference type="InterPro" id="IPR036514">
    <property type="entry name" value="SGNH_hydro_sf"/>
</dbReference>
<dbReference type="GO" id="GO:0016788">
    <property type="term" value="F:hydrolase activity, acting on ester bonds"/>
    <property type="evidence" value="ECO:0007669"/>
    <property type="project" value="UniProtKB-ARBA"/>
</dbReference>
<evidence type="ECO:0000256" key="2">
    <source>
        <dbReference type="ARBA" id="ARBA00022475"/>
    </source>
</evidence>
<feature type="transmembrane region" description="Helical" evidence="8">
    <location>
        <begin position="75"/>
        <end position="97"/>
    </location>
</feature>
<feature type="transmembrane region" description="Helical" evidence="8">
    <location>
        <begin position="254"/>
        <end position="271"/>
    </location>
</feature>
<evidence type="ECO:0000256" key="1">
    <source>
        <dbReference type="ARBA" id="ARBA00004651"/>
    </source>
</evidence>
<keyword evidence="11" id="KW-0378">Hydrolase</keyword>
<sequence>MAANAYNPSIDGLRALAVLAVFVFHLDHRWLPGGFLGVDIFFVISGFLITSILLNEMSTGQFSWAEFYRRRIKRILPAYLFMLTGVTLVAFLVMLPYDFKKYAVSAFSSLFFVSNLNYALRQGDYFSTDAEQWPLLHTWSLAVEEQFYLIWPVILFGLFALLPEPARRRRLLLPVLLGLALLSVTGASWLSGDSTLAKWSYYSVFTRAFELLIGAGLAVLKAEGRLPPLDARLTAPALLVLLASLVLHDASLPFPSFTALIPCLATAILLAGGREGPVYRLLACKPLVGIGLLSYSLYLWHWPLVSFTRYLFDFGDGGFRIAPAQALLIVAAAFALAWVSYRFIETPIKNARLGFRPAFVRFCAVPNALGALLFGAIFLSHGAPFRLDTDAAPARLAFNSIDKQQCPDFVSLGCPGGDRESLRRYLIIGNSYAEHYFKFYDTLGRAAGIRVDLAASGGCGPHDRERKCLSVYNYVFEHEREYDGFILVQAWSSLNQVSASRYAMAIGEYLQRLQSLGRPILLVGSMPRFNVDIDKVANHARLFGLGSRPIEVRALADFREENETLERYSRRLGTKFIDPFREVTRSGLQLNHLDDNGTPWYRDSNHLSVYGAERLARHVLSTASPEEISNRYFP</sequence>
<dbReference type="AlphaFoldDB" id="A0A1N6U4H8"/>
<dbReference type="Gene3D" id="3.40.50.1110">
    <property type="entry name" value="SGNH hydrolase"/>
    <property type="match status" value="1"/>
</dbReference>
<evidence type="ECO:0000313" key="12">
    <source>
        <dbReference type="Proteomes" id="UP000186079"/>
    </source>
</evidence>
<feature type="transmembrane region" description="Helical" evidence="8">
    <location>
        <begin position="34"/>
        <end position="54"/>
    </location>
</feature>
<dbReference type="InterPro" id="IPR043968">
    <property type="entry name" value="SGNH"/>
</dbReference>
<keyword evidence="7 11" id="KW-0012">Acyltransferase</keyword>
<reference evidence="11 12" key="1">
    <citation type="submission" date="2017-01" db="EMBL/GenBank/DDBJ databases">
        <authorList>
            <person name="Mah S.A."/>
            <person name="Swanson W.J."/>
            <person name="Moy G.W."/>
            <person name="Vacquier V.D."/>
        </authorList>
    </citation>
    <scope>NUCLEOTIDE SEQUENCE [LARGE SCALE GENOMIC DNA]</scope>
    <source>
        <strain evidence="11 12">ATCC 29606</strain>
    </source>
</reference>
<evidence type="ECO:0000256" key="5">
    <source>
        <dbReference type="ARBA" id="ARBA00022989"/>
    </source>
</evidence>
<feature type="transmembrane region" description="Helical" evidence="8">
    <location>
        <begin position="146"/>
        <end position="162"/>
    </location>
</feature>
<feature type="transmembrane region" description="Helical" evidence="8">
    <location>
        <begin position="359"/>
        <end position="379"/>
    </location>
</feature>
<evidence type="ECO:0000256" key="4">
    <source>
        <dbReference type="ARBA" id="ARBA00022692"/>
    </source>
</evidence>